<dbReference type="AlphaFoldDB" id="W9GUT9"/>
<organism evidence="19 20">
    <name type="scientific">Skermanella stibiiresistens SB22</name>
    <dbReference type="NCBI Taxonomy" id="1385369"/>
    <lineage>
        <taxon>Bacteria</taxon>
        <taxon>Pseudomonadati</taxon>
        <taxon>Pseudomonadota</taxon>
        <taxon>Alphaproteobacteria</taxon>
        <taxon>Rhodospirillales</taxon>
        <taxon>Azospirillaceae</taxon>
        <taxon>Skermanella</taxon>
    </lineage>
</organism>
<comment type="caution">
    <text evidence="19">The sequence shown here is derived from an EMBL/GenBank/DDBJ whole genome shotgun (WGS) entry which is preliminary data.</text>
</comment>
<keyword evidence="11 14" id="KW-0472">Membrane</keyword>
<dbReference type="GO" id="GO:0015344">
    <property type="term" value="F:siderophore uptake transmembrane transporter activity"/>
    <property type="evidence" value="ECO:0007669"/>
    <property type="project" value="TreeGrafter"/>
</dbReference>
<evidence type="ECO:0000259" key="17">
    <source>
        <dbReference type="Pfam" id="PF00593"/>
    </source>
</evidence>
<dbReference type="Gene3D" id="2.170.130.10">
    <property type="entry name" value="TonB-dependent receptor, plug domain"/>
    <property type="match status" value="1"/>
</dbReference>
<dbReference type="InterPro" id="IPR010105">
    <property type="entry name" value="TonB_sidphr_rcpt"/>
</dbReference>
<dbReference type="GO" id="GO:0015891">
    <property type="term" value="P:siderophore transport"/>
    <property type="evidence" value="ECO:0007669"/>
    <property type="project" value="InterPro"/>
</dbReference>
<evidence type="ECO:0000313" key="19">
    <source>
        <dbReference type="EMBL" id="EWY37574.1"/>
    </source>
</evidence>
<dbReference type="NCBIfam" id="TIGR01783">
    <property type="entry name" value="TonB-siderophor"/>
    <property type="match status" value="1"/>
</dbReference>
<keyword evidence="13 14" id="KW-0998">Cell outer membrane</keyword>
<keyword evidence="10 15" id="KW-0798">TonB box</keyword>
<evidence type="ECO:0000256" key="12">
    <source>
        <dbReference type="ARBA" id="ARBA00023170"/>
    </source>
</evidence>
<accession>W9GUT9</accession>
<evidence type="ECO:0000256" key="8">
    <source>
        <dbReference type="ARBA" id="ARBA00023004"/>
    </source>
</evidence>
<evidence type="ECO:0000256" key="11">
    <source>
        <dbReference type="ARBA" id="ARBA00023136"/>
    </source>
</evidence>
<dbReference type="RefSeq" id="WP_037458713.1">
    <property type="nucleotide sequence ID" value="NZ_AVFL01000025.1"/>
</dbReference>
<dbReference type="GO" id="GO:0038023">
    <property type="term" value="F:signaling receptor activity"/>
    <property type="evidence" value="ECO:0007669"/>
    <property type="project" value="InterPro"/>
</dbReference>
<name>W9GUT9_9PROT</name>
<evidence type="ECO:0000256" key="13">
    <source>
        <dbReference type="ARBA" id="ARBA00023237"/>
    </source>
</evidence>
<dbReference type="Pfam" id="PF00593">
    <property type="entry name" value="TonB_dep_Rec_b-barrel"/>
    <property type="match status" value="1"/>
</dbReference>
<evidence type="ECO:0000313" key="20">
    <source>
        <dbReference type="Proteomes" id="UP000019486"/>
    </source>
</evidence>
<keyword evidence="6 14" id="KW-0812">Transmembrane</keyword>
<evidence type="ECO:0000256" key="4">
    <source>
        <dbReference type="ARBA" id="ARBA00022452"/>
    </source>
</evidence>
<evidence type="ECO:0000256" key="2">
    <source>
        <dbReference type="ARBA" id="ARBA00009810"/>
    </source>
</evidence>
<dbReference type="FunFam" id="2.170.130.10:FF:000001">
    <property type="entry name" value="Catecholate siderophore TonB-dependent receptor"/>
    <property type="match status" value="1"/>
</dbReference>
<evidence type="ECO:0000256" key="9">
    <source>
        <dbReference type="ARBA" id="ARBA00023065"/>
    </source>
</evidence>
<dbReference type="InterPro" id="IPR012910">
    <property type="entry name" value="Plug_dom"/>
</dbReference>
<comment type="subcellular location">
    <subcellularLocation>
        <location evidence="1 14">Cell outer membrane</location>
        <topology evidence="1 14">Multi-pass membrane protein</topology>
    </subcellularLocation>
</comment>
<feature type="domain" description="TonB-dependent receptor-like beta-barrel" evidence="17">
    <location>
        <begin position="246"/>
        <end position="682"/>
    </location>
</feature>
<comment type="similarity">
    <text evidence="2 14 15">Belongs to the TonB-dependent receptor family.</text>
</comment>
<feature type="domain" description="TonB-dependent receptor plug" evidence="18">
    <location>
        <begin position="73"/>
        <end position="172"/>
    </location>
</feature>
<dbReference type="InterPro" id="IPR039426">
    <property type="entry name" value="TonB-dep_rcpt-like"/>
</dbReference>
<evidence type="ECO:0000256" key="16">
    <source>
        <dbReference type="SAM" id="SignalP"/>
    </source>
</evidence>
<dbReference type="InterPro" id="IPR000531">
    <property type="entry name" value="Beta-barrel_TonB"/>
</dbReference>
<evidence type="ECO:0000256" key="14">
    <source>
        <dbReference type="PROSITE-ProRule" id="PRU01360"/>
    </source>
</evidence>
<evidence type="ECO:0000256" key="5">
    <source>
        <dbReference type="ARBA" id="ARBA00022496"/>
    </source>
</evidence>
<keyword evidence="5" id="KW-0410">Iron transport</keyword>
<sequence length="713" mass="77186">MRPEARLRSLLARLMGTAAVLILPAAAHAQDADGGSVVLPPISVETAAPTGTSPVQGYVAPVTSTATKTDTPLIETPQSISVITRDQLDDRAVQSITDALDYTAGTFSGTIADPRFDAPNIRGFSAGPNQFLDGLRILRNLGAPAIEPYGLERVEVLRGPSSVLYGQSVPGGLVNMVSKRPTEDRFGEVNLQAGSHDRYQGSFDLGGPLDPDGKFLYRLTALGRDSGTQMDDVDDDRWFVAPALTWKPTSDTKLTLLGRFQHDEAQSPPGLPAFGTLYGSPFGDISTSFHPGEPTFSDSQLELSSIGYDLEHRFNDTFSIRQNARYLHLSFNYDSLYTSGLAADQRTLNRGTIVQRESSDTVNIDTSGQAKFATGPLGHTALLGVDYRRFWGDTRTGFGRAPSLDLLNPVYGQAIALPAIGTDRDDDLSQIGVYVQDQIKLDKWLLTLGGRQDWVSTEQRSRITGATTEQDDSAFTGRAALMYLFDAGFAPYVSYTTSFDPVIGTQAPQRGGGTFEPTEGEQYEVGVKYQPPGSESFITAALFDLTRTNVTTTDPDFPTFQIQTGEARVRGIELEATANLMAGLNITAAYTYLDTEITESNSGTEGNRLATVPKNLASLWGDYTFPEGSFLEGFGFGAGVRHIGSRFGNDANDIEVPSVTLFDAAVHYDFGQFRVGLNANNLFDREYVASCGSVGGCYYGNRLAVISTLTYHW</sequence>
<feature type="signal peptide" evidence="16">
    <location>
        <begin position="1"/>
        <end position="29"/>
    </location>
</feature>
<dbReference type="Proteomes" id="UP000019486">
    <property type="component" value="Unassembled WGS sequence"/>
</dbReference>
<protein>
    <submittedName>
        <fullName evidence="19">Ligand-gated channel</fullName>
    </submittedName>
</protein>
<dbReference type="Gene3D" id="2.40.170.20">
    <property type="entry name" value="TonB-dependent receptor, beta-barrel domain"/>
    <property type="match status" value="1"/>
</dbReference>
<keyword evidence="20" id="KW-1185">Reference proteome</keyword>
<feature type="chain" id="PRO_5004920608" evidence="16">
    <location>
        <begin position="30"/>
        <end position="713"/>
    </location>
</feature>
<dbReference type="EMBL" id="AVFL01000025">
    <property type="protein sequence ID" value="EWY37574.1"/>
    <property type="molecule type" value="Genomic_DNA"/>
</dbReference>
<dbReference type="PANTHER" id="PTHR32552">
    <property type="entry name" value="FERRICHROME IRON RECEPTOR-RELATED"/>
    <property type="match status" value="1"/>
</dbReference>
<evidence type="ECO:0000256" key="15">
    <source>
        <dbReference type="RuleBase" id="RU003357"/>
    </source>
</evidence>
<keyword evidence="8" id="KW-0408">Iron</keyword>
<dbReference type="InterPro" id="IPR036942">
    <property type="entry name" value="Beta-barrel_TonB_sf"/>
</dbReference>
<evidence type="ECO:0000256" key="3">
    <source>
        <dbReference type="ARBA" id="ARBA00022448"/>
    </source>
</evidence>
<dbReference type="PATRIC" id="fig|1385369.3.peg.5434"/>
<dbReference type="InterPro" id="IPR037066">
    <property type="entry name" value="Plug_dom_sf"/>
</dbReference>
<dbReference type="PANTHER" id="PTHR32552:SF68">
    <property type="entry name" value="FERRICHROME OUTER MEMBRANE TRANSPORTER_PHAGE RECEPTOR"/>
    <property type="match status" value="1"/>
</dbReference>
<keyword evidence="9" id="KW-0406">Ion transport</keyword>
<dbReference type="STRING" id="1385369.N825_17275"/>
<keyword evidence="12" id="KW-0675">Receptor</keyword>
<proteinExistence type="inferred from homology"/>
<dbReference type="FunFam" id="2.40.170.20:FF:000005">
    <property type="entry name" value="TonB-dependent siderophore receptor"/>
    <property type="match status" value="1"/>
</dbReference>
<keyword evidence="3 14" id="KW-0813">Transport</keyword>
<dbReference type="GO" id="GO:0009279">
    <property type="term" value="C:cell outer membrane"/>
    <property type="evidence" value="ECO:0007669"/>
    <property type="project" value="UniProtKB-SubCell"/>
</dbReference>
<evidence type="ECO:0000256" key="1">
    <source>
        <dbReference type="ARBA" id="ARBA00004571"/>
    </source>
</evidence>
<evidence type="ECO:0000256" key="6">
    <source>
        <dbReference type="ARBA" id="ARBA00022692"/>
    </source>
</evidence>
<evidence type="ECO:0000256" key="7">
    <source>
        <dbReference type="ARBA" id="ARBA00022729"/>
    </source>
</evidence>
<evidence type="ECO:0000259" key="18">
    <source>
        <dbReference type="Pfam" id="PF07715"/>
    </source>
</evidence>
<evidence type="ECO:0000256" key="10">
    <source>
        <dbReference type="ARBA" id="ARBA00023077"/>
    </source>
</evidence>
<reference evidence="19 20" key="1">
    <citation type="submission" date="2013-08" db="EMBL/GenBank/DDBJ databases">
        <title>The genome sequence of Skermanella stibiiresistens.</title>
        <authorList>
            <person name="Zhu W."/>
            <person name="Wang G."/>
        </authorList>
    </citation>
    <scope>NUCLEOTIDE SEQUENCE [LARGE SCALE GENOMIC DNA]</scope>
    <source>
        <strain evidence="19 20">SB22</strain>
    </source>
</reference>
<gene>
    <name evidence="19" type="ORF">N825_17275</name>
</gene>
<dbReference type="CDD" id="cd01347">
    <property type="entry name" value="ligand_gated_channel"/>
    <property type="match status" value="1"/>
</dbReference>
<keyword evidence="7 16" id="KW-0732">Signal</keyword>
<dbReference type="PROSITE" id="PS52016">
    <property type="entry name" value="TONB_DEPENDENT_REC_3"/>
    <property type="match status" value="1"/>
</dbReference>
<keyword evidence="4 14" id="KW-1134">Transmembrane beta strand</keyword>
<dbReference type="SUPFAM" id="SSF56935">
    <property type="entry name" value="Porins"/>
    <property type="match status" value="1"/>
</dbReference>
<dbReference type="Pfam" id="PF07715">
    <property type="entry name" value="Plug"/>
    <property type="match status" value="1"/>
</dbReference>